<dbReference type="PaxDb" id="39947-A0A0N7KJ71"/>
<reference evidence="1 2" key="2">
    <citation type="journal article" date="2013" name="Plant Cell Physiol.">
        <title>Rice Annotation Project Database (RAP-DB): an integrative and interactive database for rice genomics.</title>
        <authorList>
            <person name="Sakai H."/>
            <person name="Lee S.S."/>
            <person name="Tanaka T."/>
            <person name="Numa H."/>
            <person name="Kim J."/>
            <person name="Kawahara Y."/>
            <person name="Wakimoto H."/>
            <person name="Yang C.C."/>
            <person name="Iwamoto M."/>
            <person name="Abe T."/>
            <person name="Yamada Y."/>
            <person name="Muto A."/>
            <person name="Inokuchi H."/>
            <person name="Ikemura T."/>
            <person name="Matsumoto T."/>
            <person name="Sasaki T."/>
            <person name="Itoh T."/>
        </authorList>
    </citation>
    <scope>NUCLEOTIDE SEQUENCE [LARGE SCALE GENOMIC DNA]</scope>
    <source>
        <strain evidence="2">cv. Nipponbare</strain>
    </source>
</reference>
<reference evidence="1 2" key="3">
    <citation type="journal article" date="2013" name="Rice">
        <title>Improvement of the Oryza sativa Nipponbare reference genome using next generation sequence and optical map data.</title>
        <authorList>
            <person name="Kawahara Y."/>
            <person name="de la Bastide M."/>
            <person name="Hamilton J.P."/>
            <person name="Kanamori H."/>
            <person name="McCombie W.R."/>
            <person name="Ouyang S."/>
            <person name="Schwartz D.C."/>
            <person name="Tanaka T."/>
            <person name="Wu J."/>
            <person name="Zhou S."/>
            <person name="Childs K.L."/>
            <person name="Davidson R.M."/>
            <person name="Lin H."/>
            <person name="Quesada-Ocampo L."/>
            <person name="Vaillancourt B."/>
            <person name="Sakai H."/>
            <person name="Lee S.S."/>
            <person name="Kim J."/>
            <person name="Numa H."/>
            <person name="Itoh T."/>
            <person name="Buell C.R."/>
            <person name="Matsumoto T."/>
        </authorList>
    </citation>
    <scope>NUCLEOTIDE SEQUENCE [LARGE SCALE GENOMIC DNA]</scope>
    <source>
        <strain evidence="2">cv. Nipponbare</strain>
    </source>
</reference>
<reference evidence="2" key="1">
    <citation type="journal article" date="2005" name="Nature">
        <title>The map-based sequence of the rice genome.</title>
        <authorList>
            <consortium name="International rice genome sequencing project (IRGSP)"/>
            <person name="Matsumoto T."/>
            <person name="Wu J."/>
            <person name="Kanamori H."/>
            <person name="Katayose Y."/>
            <person name="Fujisawa M."/>
            <person name="Namiki N."/>
            <person name="Mizuno H."/>
            <person name="Yamamoto K."/>
            <person name="Antonio B.A."/>
            <person name="Baba T."/>
            <person name="Sakata K."/>
            <person name="Nagamura Y."/>
            <person name="Aoki H."/>
            <person name="Arikawa K."/>
            <person name="Arita K."/>
            <person name="Bito T."/>
            <person name="Chiden Y."/>
            <person name="Fujitsuka N."/>
            <person name="Fukunaka R."/>
            <person name="Hamada M."/>
            <person name="Harada C."/>
            <person name="Hayashi A."/>
            <person name="Hijishita S."/>
            <person name="Honda M."/>
            <person name="Hosokawa S."/>
            <person name="Ichikawa Y."/>
            <person name="Idonuma A."/>
            <person name="Iijima M."/>
            <person name="Ikeda M."/>
            <person name="Ikeno M."/>
            <person name="Ito K."/>
            <person name="Ito S."/>
            <person name="Ito T."/>
            <person name="Ito Y."/>
            <person name="Ito Y."/>
            <person name="Iwabuchi A."/>
            <person name="Kamiya K."/>
            <person name="Karasawa W."/>
            <person name="Kurita K."/>
            <person name="Katagiri S."/>
            <person name="Kikuta A."/>
            <person name="Kobayashi H."/>
            <person name="Kobayashi N."/>
            <person name="Machita K."/>
            <person name="Maehara T."/>
            <person name="Masukawa M."/>
            <person name="Mizubayashi T."/>
            <person name="Mukai Y."/>
            <person name="Nagasaki H."/>
            <person name="Nagata Y."/>
            <person name="Naito S."/>
            <person name="Nakashima M."/>
            <person name="Nakama Y."/>
            <person name="Nakamichi Y."/>
            <person name="Nakamura M."/>
            <person name="Meguro A."/>
            <person name="Negishi M."/>
            <person name="Ohta I."/>
            <person name="Ohta T."/>
            <person name="Okamoto M."/>
            <person name="Ono N."/>
            <person name="Saji S."/>
            <person name="Sakaguchi M."/>
            <person name="Sakai K."/>
            <person name="Shibata M."/>
            <person name="Shimokawa T."/>
            <person name="Song J."/>
            <person name="Takazaki Y."/>
            <person name="Terasawa K."/>
            <person name="Tsugane M."/>
            <person name="Tsuji K."/>
            <person name="Ueda S."/>
            <person name="Waki K."/>
            <person name="Yamagata H."/>
            <person name="Yamamoto M."/>
            <person name="Yamamoto S."/>
            <person name="Yamane H."/>
            <person name="Yoshiki S."/>
            <person name="Yoshihara R."/>
            <person name="Yukawa K."/>
            <person name="Zhong H."/>
            <person name="Yano M."/>
            <person name="Yuan Q."/>
            <person name="Ouyang S."/>
            <person name="Liu J."/>
            <person name="Jones K.M."/>
            <person name="Gansberger K."/>
            <person name="Moffat K."/>
            <person name="Hill J."/>
            <person name="Bera J."/>
            <person name="Fadrosh D."/>
            <person name="Jin S."/>
            <person name="Johri S."/>
            <person name="Kim M."/>
            <person name="Overton L."/>
            <person name="Reardon M."/>
            <person name="Tsitrin T."/>
            <person name="Vuong H."/>
            <person name="Weaver B."/>
            <person name="Ciecko A."/>
            <person name="Tallon L."/>
            <person name="Jackson J."/>
            <person name="Pai G."/>
            <person name="Aken S.V."/>
            <person name="Utterback T."/>
            <person name="Reidmuller S."/>
            <person name="Feldblyum T."/>
            <person name="Hsiao J."/>
            <person name="Zismann V."/>
            <person name="Iobst S."/>
            <person name="de Vazeille A.R."/>
            <person name="Buell C.R."/>
            <person name="Ying K."/>
            <person name="Li Y."/>
            <person name="Lu T."/>
            <person name="Huang Y."/>
            <person name="Zhao Q."/>
            <person name="Feng Q."/>
            <person name="Zhang L."/>
            <person name="Zhu J."/>
            <person name="Weng Q."/>
            <person name="Mu J."/>
            <person name="Lu Y."/>
            <person name="Fan D."/>
            <person name="Liu Y."/>
            <person name="Guan J."/>
            <person name="Zhang Y."/>
            <person name="Yu S."/>
            <person name="Liu X."/>
            <person name="Zhang Y."/>
            <person name="Hong G."/>
            <person name="Han B."/>
            <person name="Choisne N."/>
            <person name="Demange N."/>
            <person name="Orjeda G."/>
            <person name="Samain S."/>
            <person name="Cattolico L."/>
            <person name="Pelletier E."/>
            <person name="Couloux A."/>
            <person name="Segurens B."/>
            <person name="Wincker P."/>
            <person name="D'Hont A."/>
            <person name="Scarpelli C."/>
            <person name="Weissenbach J."/>
            <person name="Salanoubat M."/>
            <person name="Quetier F."/>
            <person name="Yu Y."/>
            <person name="Kim H.R."/>
            <person name="Rambo T."/>
            <person name="Currie J."/>
            <person name="Collura K."/>
            <person name="Luo M."/>
            <person name="Yang T."/>
            <person name="Ammiraju J.S.S."/>
            <person name="Engler F."/>
            <person name="Soderlund C."/>
            <person name="Wing R.A."/>
            <person name="Palmer L.E."/>
            <person name="de la Bastide M."/>
            <person name="Spiegel L."/>
            <person name="Nascimento L."/>
            <person name="Zutavern T."/>
            <person name="O'Shaughnessy A."/>
            <person name="Dike S."/>
            <person name="Dedhia N."/>
            <person name="Preston R."/>
            <person name="Balija V."/>
            <person name="McCombie W.R."/>
            <person name="Chow T."/>
            <person name="Chen H."/>
            <person name="Chung M."/>
            <person name="Chen C."/>
            <person name="Shaw J."/>
            <person name="Wu H."/>
            <person name="Hsiao K."/>
            <person name="Chao Y."/>
            <person name="Chu M."/>
            <person name="Cheng C."/>
            <person name="Hour A."/>
            <person name="Lee P."/>
            <person name="Lin S."/>
            <person name="Lin Y."/>
            <person name="Liou J."/>
            <person name="Liu S."/>
            <person name="Hsing Y."/>
            <person name="Raghuvanshi S."/>
            <person name="Mohanty A."/>
            <person name="Bharti A.K."/>
            <person name="Gaur A."/>
            <person name="Gupta V."/>
            <person name="Kumar D."/>
            <person name="Ravi V."/>
            <person name="Vij S."/>
            <person name="Kapur A."/>
            <person name="Khurana P."/>
            <person name="Khurana P."/>
            <person name="Khurana J.P."/>
            <person name="Tyagi A.K."/>
            <person name="Gaikwad K."/>
            <person name="Singh A."/>
            <person name="Dalal V."/>
            <person name="Srivastava S."/>
            <person name="Dixit A."/>
            <person name="Pal A.K."/>
            <person name="Ghazi I.A."/>
            <person name="Yadav M."/>
            <person name="Pandit A."/>
            <person name="Bhargava A."/>
            <person name="Sureshbabu K."/>
            <person name="Batra K."/>
            <person name="Sharma T.R."/>
            <person name="Mohapatra T."/>
            <person name="Singh N.K."/>
            <person name="Messing J."/>
            <person name="Nelson A.B."/>
            <person name="Fuks G."/>
            <person name="Kavchok S."/>
            <person name="Keizer G."/>
            <person name="Linton E."/>
            <person name="Llaca V."/>
            <person name="Song R."/>
            <person name="Tanyolac B."/>
            <person name="Young S."/>
            <person name="Ho-Il K."/>
            <person name="Hahn J.H."/>
            <person name="Sangsakoo G."/>
            <person name="Vanavichit A."/>
            <person name="de Mattos Luiz.A.T."/>
            <person name="Zimmer P.D."/>
            <person name="Malone G."/>
            <person name="Dellagostin O."/>
            <person name="de Oliveira A.C."/>
            <person name="Bevan M."/>
            <person name="Bancroft I."/>
            <person name="Minx P."/>
            <person name="Cordum H."/>
            <person name="Wilson R."/>
            <person name="Cheng Z."/>
            <person name="Jin W."/>
            <person name="Jiang J."/>
            <person name="Leong S.A."/>
            <person name="Iwama H."/>
            <person name="Gojobori T."/>
            <person name="Itoh T."/>
            <person name="Niimura Y."/>
            <person name="Fujii Y."/>
            <person name="Habara T."/>
            <person name="Sakai H."/>
            <person name="Sato Y."/>
            <person name="Wilson G."/>
            <person name="Kumar K."/>
            <person name="McCouch S."/>
            <person name="Juretic N."/>
            <person name="Hoen D."/>
            <person name="Wright S."/>
            <person name="Bruskiewich R."/>
            <person name="Bureau T."/>
            <person name="Miyao A."/>
            <person name="Hirochika H."/>
            <person name="Nishikawa T."/>
            <person name="Kadowaki K."/>
            <person name="Sugiura M."/>
            <person name="Burr B."/>
            <person name="Sasaki T."/>
        </authorList>
    </citation>
    <scope>NUCLEOTIDE SEQUENCE [LARGE SCALE GENOMIC DNA]</scope>
    <source>
        <strain evidence="2">cv. Nipponbare</strain>
    </source>
</reference>
<dbReference type="InParanoid" id="A0A0N7KJ71"/>
<dbReference type="EMBL" id="AP014960">
    <property type="protein sequence ID" value="BAS89601.1"/>
    <property type="molecule type" value="Genomic_DNA"/>
</dbReference>
<dbReference type="Proteomes" id="UP000059680">
    <property type="component" value="Chromosome 4"/>
</dbReference>
<gene>
    <name evidence="1" type="ordered locus">Os04g0465550</name>
    <name evidence="1" type="ORF">OSNPB_040465550</name>
</gene>
<protein>
    <submittedName>
        <fullName evidence="1">Os04g0465550 protein</fullName>
    </submittedName>
</protein>
<keyword evidence="2" id="KW-1185">Reference proteome</keyword>
<sequence length="85" mass="9593">MALEPYYIATVSCFDCGELLPLLAIDALRRDPATYRSTQFMASVQIDVVVEATEMATGDQIERFRSERCVEHREGSEDSDFRVGI</sequence>
<evidence type="ECO:0000313" key="1">
    <source>
        <dbReference type="EMBL" id="BAS89601.1"/>
    </source>
</evidence>
<proteinExistence type="predicted"/>
<name>A0A0N7KJ71_ORYSJ</name>
<accession>A0A0N7KJ71</accession>
<organism evidence="1 2">
    <name type="scientific">Oryza sativa subsp. japonica</name>
    <name type="common">Rice</name>
    <dbReference type="NCBI Taxonomy" id="39947"/>
    <lineage>
        <taxon>Eukaryota</taxon>
        <taxon>Viridiplantae</taxon>
        <taxon>Streptophyta</taxon>
        <taxon>Embryophyta</taxon>
        <taxon>Tracheophyta</taxon>
        <taxon>Spermatophyta</taxon>
        <taxon>Magnoliopsida</taxon>
        <taxon>Liliopsida</taxon>
        <taxon>Poales</taxon>
        <taxon>Poaceae</taxon>
        <taxon>BOP clade</taxon>
        <taxon>Oryzoideae</taxon>
        <taxon>Oryzeae</taxon>
        <taxon>Oryzinae</taxon>
        <taxon>Oryza</taxon>
        <taxon>Oryza sativa</taxon>
    </lineage>
</organism>
<evidence type="ECO:0000313" key="2">
    <source>
        <dbReference type="Proteomes" id="UP000059680"/>
    </source>
</evidence>
<dbReference type="AlphaFoldDB" id="A0A0N7KJ71"/>